<reference evidence="1 2" key="1">
    <citation type="journal article" date="2015" name="BMC Genomics">
        <title>Comparative genomics and metabolic profiling of the genus Lysobacter.</title>
        <authorList>
            <person name="de Bruijn I."/>
            <person name="Cheng X."/>
            <person name="de Jager V."/>
            <person name="Exposito R.G."/>
            <person name="Watrous J."/>
            <person name="Patel N."/>
            <person name="Postma J."/>
            <person name="Dorrestein P.C."/>
            <person name="Kobayashi D."/>
            <person name="Raaijmakers J.M."/>
        </authorList>
    </citation>
    <scope>NUCLEOTIDE SEQUENCE [LARGE SCALE GENOMIC DNA]</scope>
    <source>
        <strain evidence="1 2">76</strain>
    </source>
</reference>
<dbReference type="Proteomes" id="UP000060787">
    <property type="component" value="Chromosome"/>
</dbReference>
<accession>A0A0S2FDJ6</accession>
<name>A0A0S2FDJ6_LYSAN</name>
<proteinExistence type="predicted"/>
<keyword evidence="2" id="KW-1185">Reference proteome</keyword>
<dbReference type="EMBL" id="CP011129">
    <property type="protein sequence ID" value="ALN81600.1"/>
    <property type="molecule type" value="Genomic_DNA"/>
</dbReference>
<sequence length="196" mass="21307">MCLALLSVPGAAFAADAALSLEEAKAAFRLVIDAEIHKHASKPSLSLLVATMLESMKIAAVQGCQPVDEVQTTCILKIEGSIGDDYTALRFRRDGTQWRVVEEKDIDAPQPTLARAQDLVRGHLSDLASQEQDPKTAAQYKEFATSLTVTALESCRLERDSDAVECHADLDTPSQGKGSKPLRFRLQGTNWSLLPD</sequence>
<dbReference type="PATRIC" id="fig|84531.8.peg.3494"/>
<gene>
    <name evidence="1" type="ORF">LA76x_3476</name>
</gene>
<evidence type="ECO:0000313" key="2">
    <source>
        <dbReference type="Proteomes" id="UP000060787"/>
    </source>
</evidence>
<dbReference type="AlphaFoldDB" id="A0A0S2FDJ6"/>
<protein>
    <submittedName>
        <fullName evidence="1">Uncharacterized protein</fullName>
    </submittedName>
</protein>
<evidence type="ECO:0000313" key="1">
    <source>
        <dbReference type="EMBL" id="ALN81600.1"/>
    </source>
</evidence>
<organism evidence="1 2">
    <name type="scientific">Lysobacter antibioticus</name>
    <dbReference type="NCBI Taxonomy" id="84531"/>
    <lineage>
        <taxon>Bacteria</taxon>
        <taxon>Pseudomonadati</taxon>
        <taxon>Pseudomonadota</taxon>
        <taxon>Gammaproteobacteria</taxon>
        <taxon>Lysobacterales</taxon>
        <taxon>Lysobacteraceae</taxon>
        <taxon>Lysobacter</taxon>
    </lineage>
</organism>
<dbReference type="KEGG" id="lab:LA76x_3476"/>